<accession>A0A9Q1DDM1</accession>
<dbReference type="Proteomes" id="UP001152803">
    <property type="component" value="Unassembled WGS sequence"/>
</dbReference>
<gene>
    <name evidence="1" type="ORF">COCON_G00126730</name>
</gene>
<proteinExistence type="predicted"/>
<evidence type="ECO:0000313" key="1">
    <source>
        <dbReference type="EMBL" id="KAJ8267501.1"/>
    </source>
</evidence>
<protein>
    <submittedName>
        <fullName evidence="1">Uncharacterized protein</fullName>
    </submittedName>
</protein>
<comment type="caution">
    <text evidence="1">The sequence shown here is derived from an EMBL/GenBank/DDBJ whole genome shotgun (WGS) entry which is preliminary data.</text>
</comment>
<reference evidence="1" key="1">
    <citation type="journal article" date="2023" name="Science">
        <title>Genome structures resolve the early diversification of teleost fishes.</title>
        <authorList>
            <person name="Parey E."/>
            <person name="Louis A."/>
            <person name="Montfort J."/>
            <person name="Bouchez O."/>
            <person name="Roques C."/>
            <person name="Iampietro C."/>
            <person name="Lluch J."/>
            <person name="Castinel A."/>
            <person name="Donnadieu C."/>
            <person name="Desvignes T."/>
            <person name="Floi Bucao C."/>
            <person name="Jouanno E."/>
            <person name="Wen M."/>
            <person name="Mejri S."/>
            <person name="Dirks R."/>
            <person name="Jansen H."/>
            <person name="Henkel C."/>
            <person name="Chen W.J."/>
            <person name="Zahm M."/>
            <person name="Cabau C."/>
            <person name="Klopp C."/>
            <person name="Thompson A.W."/>
            <person name="Robinson-Rechavi M."/>
            <person name="Braasch I."/>
            <person name="Lecointre G."/>
            <person name="Bobe J."/>
            <person name="Postlethwait J.H."/>
            <person name="Berthelot C."/>
            <person name="Roest Crollius H."/>
            <person name="Guiguen Y."/>
        </authorList>
    </citation>
    <scope>NUCLEOTIDE SEQUENCE</scope>
    <source>
        <strain evidence="1">Concon-B</strain>
    </source>
</reference>
<sequence length="97" mass="11605">LVHANEEGVSKTRRRRRAEEARACLSVRYQERSFAVVKRPEDYKKKKKKQPLKEQKRESFPLTICSCAWNSGLFPRLKNTRQLHTRYEELQTKKLDT</sequence>
<dbReference type="AlphaFoldDB" id="A0A9Q1DDM1"/>
<feature type="non-terminal residue" evidence="1">
    <location>
        <position position="97"/>
    </location>
</feature>
<dbReference type="EMBL" id="JAFJMO010000009">
    <property type="protein sequence ID" value="KAJ8267501.1"/>
    <property type="molecule type" value="Genomic_DNA"/>
</dbReference>
<evidence type="ECO:0000313" key="2">
    <source>
        <dbReference type="Proteomes" id="UP001152803"/>
    </source>
</evidence>
<keyword evidence="2" id="KW-1185">Reference proteome</keyword>
<name>A0A9Q1DDM1_CONCO</name>
<organism evidence="1 2">
    <name type="scientific">Conger conger</name>
    <name type="common">Conger eel</name>
    <name type="synonym">Muraena conger</name>
    <dbReference type="NCBI Taxonomy" id="82655"/>
    <lineage>
        <taxon>Eukaryota</taxon>
        <taxon>Metazoa</taxon>
        <taxon>Chordata</taxon>
        <taxon>Craniata</taxon>
        <taxon>Vertebrata</taxon>
        <taxon>Euteleostomi</taxon>
        <taxon>Actinopterygii</taxon>
        <taxon>Neopterygii</taxon>
        <taxon>Teleostei</taxon>
        <taxon>Anguilliformes</taxon>
        <taxon>Congridae</taxon>
        <taxon>Conger</taxon>
    </lineage>
</organism>